<proteinExistence type="predicted"/>
<keyword evidence="1" id="KW-0732">Signal</keyword>
<protein>
    <recommendedName>
        <fullName evidence="4">ShKT domain-containing protein</fullName>
    </recommendedName>
</protein>
<dbReference type="Proteomes" id="UP000225706">
    <property type="component" value="Unassembled WGS sequence"/>
</dbReference>
<reference evidence="3" key="1">
    <citation type="journal article" date="2017" name="bioRxiv">
        <title>Comparative analysis of the genomes of Stylophora pistillata and Acropora digitifera provides evidence for extensive differences between species of corals.</title>
        <authorList>
            <person name="Voolstra C.R."/>
            <person name="Li Y."/>
            <person name="Liew Y.J."/>
            <person name="Baumgarten S."/>
            <person name="Zoccola D."/>
            <person name="Flot J.-F."/>
            <person name="Tambutte S."/>
            <person name="Allemand D."/>
            <person name="Aranda M."/>
        </authorList>
    </citation>
    <scope>NUCLEOTIDE SEQUENCE [LARGE SCALE GENOMIC DNA]</scope>
</reference>
<dbReference type="EMBL" id="LSMT01000219">
    <property type="protein sequence ID" value="PFX23068.1"/>
    <property type="molecule type" value="Genomic_DNA"/>
</dbReference>
<gene>
    <name evidence="2" type="ORF">AWC38_SpisGene12404</name>
</gene>
<evidence type="ECO:0000313" key="3">
    <source>
        <dbReference type="Proteomes" id="UP000225706"/>
    </source>
</evidence>
<keyword evidence="3" id="KW-1185">Reference proteome</keyword>
<comment type="caution">
    <text evidence="2">The sequence shown here is derived from an EMBL/GenBank/DDBJ whole genome shotgun (WGS) entry which is preliminary data.</text>
</comment>
<organism evidence="2 3">
    <name type="scientific">Stylophora pistillata</name>
    <name type="common">Smooth cauliflower coral</name>
    <dbReference type="NCBI Taxonomy" id="50429"/>
    <lineage>
        <taxon>Eukaryota</taxon>
        <taxon>Metazoa</taxon>
        <taxon>Cnidaria</taxon>
        <taxon>Anthozoa</taxon>
        <taxon>Hexacorallia</taxon>
        <taxon>Scleractinia</taxon>
        <taxon>Astrocoeniina</taxon>
        <taxon>Pocilloporidae</taxon>
        <taxon>Stylophora</taxon>
    </lineage>
</organism>
<evidence type="ECO:0000256" key="1">
    <source>
        <dbReference type="SAM" id="SignalP"/>
    </source>
</evidence>
<feature type="signal peptide" evidence="1">
    <location>
        <begin position="1"/>
        <end position="23"/>
    </location>
</feature>
<name>A0A2B4S3C4_STYPI</name>
<accession>A0A2B4S3C4</accession>
<dbReference type="AlphaFoldDB" id="A0A2B4S3C4"/>
<feature type="chain" id="PRO_5013106581" description="ShKT domain-containing protein" evidence="1">
    <location>
        <begin position="24"/>
        <end position="91"/>
    </location>
</feature>
<evidence type="ECO:0008006" key="4">
    <source>
        <dbReference type="Google" id="ProtNLM"/>
    </source>
</evidence>
<evidence type="ECO:0000313" key="2">
    <source>
        <dbReference type="EMBL" id="PFX23068.1"/>
    </source>
</evidence>
<sequence length="91" mass="10867">MNSWWILIISLGMLAVQNLLVDAGPVDMRMFPREQEEYERSWLEEKRGLCHDMKPIKCIWEQNLCNHLNHANYQDFLAFAYVECPQTCRMC</sequence>